<keyword evidence="5" id="KW-0547">Nucleotide-binding</keyword>
<keyword evidence="8" id="KW-1133">Transmembrane helix</keyword>
<dbReference type="PROSITE" id="PS50109">
    <property type="entry name" value="HIS_KIN"/>
    <property type="match status" value="1"/>
</dbReference>
<keyword evidence="8" id="KW-0472">Membrane</keyword>
<dbReference type="RefSeq" id="WP_182942897.1">
    <property type="nucleotide sequence ID" value="NZ_JABEQH010000008.1"/>
</dbReference>
<keyword evidence="8" id="KW-0812">Transmembrane</keyword>
<evidence type="ECO:0000256" key="4">
    <source>
        <dbReference type="ARBA" id="ARBA00022679"/>
    </source>
</evidence>
<evidence type="ECO:0000256" key="8">
    <source>
        <dbReference type="SAM" id="Phobius"/>
    </source>
</evidence>
<dbReference type="EMBL" id="JABEQH010000008">
    <property type="protein sequence ID" value="MBB2175781.1"/>
    <property type="molecule type" value="Genomic_DNA"/>
</dbReference>
<evidence type="ECO:0000256" key="3">
    <source>
        <dbReference type="ARBA" id="ARBA00022553"/>
    </source>
</evidence>
<organism evidence="10 11">
    <name type="scientific">Gluconacetobacter johannae</name>
    <dbReference type="NCBI Taxonomy" id="112140"/>
    <lineage>
        <taxon>Bacteria</taxon>
        <taxon>Pseudomonadati</taxon>
        <taxon>Pseudomonadota</taxon>
        <taxon>Alphaproteobacteria</taxon>
        <taxon>Acetobacterales</taxon>
        <taxon>Acetobacteraceae</taxon>
        <taxon>Gluconacetobacter</taxon>
    </lineage>
</organism>
<evidence type="ECO:0000313" key="11">
    <source>
        <dbReference type="Proteomes" id="UP000561066"/>
    </source>
</evidence>
<dbReference type="Gene3D" id="3.30.450.20">
    <property type="entry name" value="PAS domain"/>
    <property type="match status" value="1"/>
</dbReference>
<feature type="transmembrane region" description="Helical" evidence="8">
    <location>
        <begin position="33"/>
        <end position="56"/>
    </location>
</feature>
<dbReference type="Pfam" id="PF02518">
    <property type="entry name" value="HATPase_c"/>
    <property type="match status" value="1"/>
</dbReference>
<dbReference type="AlphaFoldDB" id="A0A7W4P338"/>
<evidence type="ECO:0000256" key="5">
    <source>
        <dbReference type="ARBA" id="ARBA00022741"/>
    </source>
</evidence>
<dbReference type="InterPro" id="IPR003594">
    <property type="entry name" value="HATPase_dom"/>
</dbReference>
<evidence type="ECO:0000256" key="7">
    <source>
        <dbReference type="ARBA" id="ARBA00022840"/>
    </source>
</evidence>
<dbReference type="EC" id="2.7.13.3" evidence="2"/>
<evidence type="ECO:0000256" key="6">
    <source>
        <dbReference type="ARBA" id="ARBA00022777"/>
    </source>
</evidence>
<name>A0A7W4P338_9PROT</name>
<comment type="caution">
    <text evidence="10">The sequence shown here is derived from an EMBL/GenBank/DDBJ whole genome shotgun (WGS) entry which is preliminary data.</text>
</comment>
<dbReference type="GO" id="GO:0005524">
    <property type="term" value="F:ATP binding"/>
    <property type="evidence" value="ECO:0007669"/>
    <property type="project" value="UniProtKB-KW"/>
</dbReference>
<evidence type="ECO:0000259" key="9">
    <source>
        <dbReference type="PROSITE" id="PS50109"/>
    </source>
</evidence>
<dbReference type="Gene3D" id="3.30.565.10">
    <property type="entry name" value="Histidine kinase-like ATPase, C-terminal domain"/>
    <property type="match status" value="1"/>
</dbReference>
<keyword evidence="3" id="KW-0597">Phosphoprotein</keyword>
<keyword evidence="11" id="KW-1185">Reference proteome</keyword>
<keyword evidence="6 10" id="KW-0418">Kinase</keyword>
<gene>
    <name evidence="10" type="ORF">HLH21_07515</name>
</gene>
<evidence type="ECO:0000256" key="2">
    <source>
        <dbReference type="ARBA" id="ARBA00012438"/>
    </source>
</evidence>
<accession>A0A7W4P338</accession>
<sequence>MDRQTGHERRRALRAAFYAMRIWRMFDTVSTRMIVIILLSAGPMAMIGGLQAWYSYRHTLAAPAFRADMAVGRIDLEIRHDVEHLSALLNAINLMSLDEEAIGRTLQLAQSLTGHFYRQLALLDDRGNVVIAVDNGRPLSSGGNVPAEGLPRFSGDVRVEPFDLSGQDQDGRSYVRISIQTTIADTGGNAVRQGVLTAIMPLVWSRHHLQIGDPRLDFMQKDGAIDAWIVGHNHNVAPLCEDCWGMRVPPPRILQWIRTLPPDSTAHATLTVGDASFAYGPVEGGVGALTMTRRNVAETHALVMFIIWLFVIVSLLGCGLIGVVKSANILLIAPLRRLTTSVALWQTGGGGFDAHSNWAMPAEIRRLANAFTTATRTLARHEQRLARASVRQELLMKEMHHRVKNNLQIVASLLNLQANRIRQPEAREEFTQARDRVRALATLHRYLYADGELFSLNMEPFVGELCGQIFQAVGEGPGARIALAINVERLEMVPDQAVPLALILTEVVSNAIKYAFPDGRHGTISVGLVHEDGRMARLWIADDGIGLAAGRRRDAEDRTGIGLQLIRGFARQLGGTLEIVEDGGTRFELVFPLQTRDDPHEGGETA</sequence>
<feature type="transmembrane region" description="Helical" evidence="8">
    <location>
        <begin position="301"/>
        <end position="324"/>
    </location>
</feature>
<reference evidence="10 11" key="1">
    <citation type="submission" date="2020-04" db="EMBL/GenBank/DDBJ databases">
        <title>Description of novel Gluconacetobacter.</title>
        <authorList>
            <person name="Sombolestani A."/>
        </authorList>
    </citation>
    <scope>NUCLEOTIDE SEQUENCE [LARGE SCALE GENOMIC DNA]</scope>
    <source>
        <strain evidence="10 11">LMG 21312</strain>
    </source>
</reference>
<dbReference type="Proteomes" id="UP000561066">
    <property type="component" value="Unassembled WGS sequence"/>
</dbReference>
<dbReference type="InterPro" id="IPR005467">
    <property type="entry name" value="His_kinase_dom"/>
</dbReference>
<dbReference type="SMART" id="SM00387">
    <property type="entry name" value="HATPase_c"/>
    <property type="match status" value="1"/>
</dbReference>
<evidence type="ECO:0000256" key="1">
    <source>
        <dbReference type="ARBA" id="ARBA00000085"/>
    </source>
</evidence>
<protein>
    <recommendedName>
        <fullName evidence="2">histidine kinase</fullName>
        <ecNumber evidence="2">2.7.13.3</ecNumber>
    </recommendedName>
</protein>
<dbReference type="InterPro" id="IPR011495">
    <property type="entry name" value="Sig_transdc_His_kin_sub2_dim/P"/>
</dbReference>
<comment type="catalytic activity">
    <reaction evidence="1">
        <text>ATP + protein L-histidine = ADP + protein N-phospho-L-histidine.</text>
        <dbReference type="EC" id="2.7.13.3"/>
    </reaction>
</comment>
<keyword evidence="7" id="KW-0067">ATP-binding</keyword>
<dbReference type="PANTHER" id="PTHR41523:SF8">
    <property type="entry name" value="ETHYLENE RESPONSE SENSOR PROTEIN"/>
    <property type="match status" value="1"/>
</dbReference>
<dbReference type="PANTHER" id="PTHR41523">
    <property type="entry name" value="TWO-COMPONENT SYSTEM SENSOR PROTEIN"/>
    <property type="match status" value="1"/>
</dbReference>
<evidence type="ECO:0000313" key="10">
    <source>
        <dbReference type="EMBL" id="MBB2175781.1"/>
    </source>
</evidence>
<feature type="domain" description="Histidine kinase" evidence="9">
    <location>
        <begin position="398"/>
        <end position="595"/>
    </location>
</feature>
<dbReference type="GO" id="GO:0004673">
    <property type="term" value="F:protein histidine kinase activity"/>
    <property type="evidence" value="ECO:0007669"/>
    <property type="project" value="UniProtKB-EC"/>
</dbReference>
<dbReference type="InterPro" id="IPR036890">
    <property type="entry name" value="HATPase_C_sf"/>
</dbReference>
<keyword evidence="4" id="KW-0808">Transferase</keyword>
<dbReference type="SUPFAM" id="SSF55874">
    <property type="entry name" value="ATPase domain of HSP90 chaperone/DNA topoisomerase II/histidine kinase"/>
    <property type="match status" value="1"/>
</dbReference>
<proteinExistence type="predicted"/>
<dbReference type="Pfam" id="PF07568">
    <property type="entry name" value="HisKA_2"/>
    <property type="match status" value="1"/>
</dbReference>